<dbReference type="EMBL" id="JASZYV010000001">
    <property type="protein sequence ID" value="MDM0044420.1"/>
    <property type="molecule type" value="Genomic_DNA"/>
</dbReference>
<dbReference type="InterPro" id="IPR036249">
    <property type="entry name" value="Thioredoxin-like_sf"/>
</dbReference>
<dbReference type="SFLD" id="SFLDS00019">
    <property type="entry name" value="Glutathione_Transferase_(cytos"/>
    <property type="match status" value="1"/>
</dbReference>
<name>A0ABT7N974_9BURK</name>
<proteinExistence type="predicted"/>
<dbReference type="Gene3D" id="1.20.1050.10">
    <property type="match status" value="2"/>
</dbReference>
<dbReference type="SUPFAM" id="SSF47616">
    <property type="entry name" value="GST C-terminal domain-like"/>
    <property type="match status" value="1"/>
</dbReference>
<dbReference type="SUPFAM" id="SSF52833">
    <property type="entry name" value="Thioredoxin-like"/>
    <property type="match status" value="1"/>
</dbReference>
<evidence type="ECO:0000313" key="4">
    <source>
        <dbReference type="Proteomes" id="UP001174908"/>
    </source>
</evidence>
<dbReference type="Pfam" id="PF13409">
    <property type="entry name" value="GST_N_2"/>
    <property type="match status" value="1"/>
</dbReference>
<accession>A0ABT7N974</accession>
<evidence type="ECO:0000313" key="3">
    <source>
        <dbReference type="EMBL" id="MDM0044420.1"/>
    </source>
</evidence>
<dbReference type="InterPro" id="IPR040079">
    <property type="entry name" value="Glutathione_S-Trfase"/>
</dbReference>
<protein>
    <submittedName>
        <fullName evidence="3">Glutathione S-transferase family protein</fullName>
    </submittedName>
</protein>
<dbReference type="InterPro" id="IPR004046">
    <property type="entry name" value="GST_C"/>
</dbReference>
<organism evidence="3 4">
    <name type="scientific">Variovorax dokdonensis</name>
    <dbReference type="NCBI Taxonomy" id="344883"/>
    <lineage>
        <taxon>Bacteria</taxon>
        <taxon>Pseudomonadati</taxon>
        <taxon>Pseudomonadota</taxon>
        <taxon>Betaproteobacteria</taxon>
        <taxon>Burkholderiales</taxon>
        <taxon>Comamonadaceae</taxon>
        <taxon>Variovorax</taxon>
    </lineage>
</organism>
<evidence type="ECO:0000259" key="2">
    <source>
        <dbReference type="PROSITE" id="PS50405"/>
    </source>
</evidence>
<dbReference type="Proteomes" id="UP001174908">
    <property type="component" value="Unassembled WGS sequence"/>
</dbReference>
<dbReference type="InterPro" id="IPR010987">
    <property type="entry name" value="Glutathione-S-Trfase_C-like"/>
</dbReference>
<evidence type="ECO:0000259" key="1">
    <source>
        <dbReference type="PROSITE" id="PS50404"/>
    </source>
</evidence>
<dbReference type="InterPro" id="IPR004045">
    <property type="entry name" value="Glutathione_S-Trfase_N"/>
</dbReference>
<dbReference type="InterPro" id="IPR036282">
    <property type="entry name" value="Glutathione-S-Trfase_C_sf"/>
</dbReference>
<dbReference type="PROSITE" id="PS50404">
    <property type="entry name" value="GST_NTER"/>
    <property type="match status" value="1"/>
</dbReference>
<comment type="caution">
    <text evidence="3">The sequence shown here is derived from an EMBL/GenBank/DDBJ whole genome shotgun (WGS) entry which is preliminary data.</text>
</comment>
<feature type="domain" description="GST C-terminal" evidence="2">
    <location>
        <begin position="86"/>
        <end position="273"/>
    </location>
</feature>
<dbReference type="PROSITE" id="PS50405">
    <property type="entry name" value="GST_CTER"/>
    <property type="match status" value="1"/>
</dbReference>
<dbReference type="RefSeq" id="WP_286659458.1">
    <property type="nucleotide sequence ID" value="NZ_JASZYV010000001.1"/>
</dbReference>
<reference evidence="3" key="1">
    <citation type="submission" date="2023-06" db="EMBL/GenBank/DDBJ databases">
        <authorList>
            <person name="Jiang Y."/>
            <person name="Liu Q."/>
        </authorList>
    </citation>
    <scope>NUCLEOTIDE SEQUENCE</scope>
    <source>
        <strain evidence="3">CGMCC 1.12089</strain>
    </source>
</reference>
<sequence length="273" mass="31213">MVELHHFWSSVCSVRVRMALEEKKVEWTSRYVDLFRFEQLQPDYLALNPDGVVPTLVHNGVPVRESLVINEYIDEAFDGPALVPADALARARMREFIRMCDDSFTPIVKLTLVKYILPKLRLRWSEDILRAHVDKRPSRFLNDMHGRALRGEIDEQELAKCAQEIQVLLDKVEAVLASPDFAPEGDGRRWIVGTFSLADICLAPYMYRLYALGAGRYWSQSTRPNVARWYDQLAQRPAFKVAVEWPDESGGGYEEVGLKSHALAATPHRTETP</sequence>
<dbReference type="PANTHER" id="PTHR42673:SF4">
    <property type="entry name" value="MALEYLACETOACETATE ISOMERASE"/>
    <property type="match status" value="1"/>
</dbReference>
<dbReference type="Gene3D" id="3.40.30.10">
    <property type="entry name" value="Glutaredoxin"/>
    <property type="match status" value="1"/>
</dbReference>
<dbReference type="PANTHER" id="PTHR42673">
    <property type="entry name" value="MALEYLACETOACETATE ISOMERASE"/>
    <property type="match status" value="1"/>
</dbReference>
<dbReference type="SFLD" id="SFLDG00358">
    <property type="entry name" value="Main_(cytGST)"/>
    <property type="match status" value="1"/>
</dbReference>
<dbReference type="Pfam" id="PF00043">
    <property type="entry name" value="GST_C"/>
    <property type="match status" value="1"/>
</dbReference>
<feature type="domain" description="GST N-terminal" evidence="1">
    <location>
        <begin position="1"/>
        <end position="81"/>
    </location>
</feature>
<keyword evidence="4" id="KW-1185">Reference proteome</keyword>
<gene>
    <name evidence="3" type="ORF">QTH91_08020</name>
</gene>